<dbReference type="OrthoDB" id="1452530at2"/>
<dbReference type="EMBL" id="QREI01000007">
    <property type="protein sequence ID" value="REE08478.1"/>
    <property type="molecule type" value="Genomic_DNA"/>
</dbReference>
<feature type="transmembrane region" description="Helical" evidence="1">
    <location>
        <begin position="30"/>
        <end position="49"/>
    </location>
</feature>
<proteinExistence type="predicted"/>
<evidence type="ECO:0000313" key="2">
    <source>
        <dbReference type="EMBL" id="REE08478.1"/>
    </source>
</evidence>
<evidence type="ECO:0000256" key="1">
    <source>
        <dbReference type="SAM" id="Phobius"/>
    </source>
</evidence>
<keyword evidence="1" id="KW-1133">Transmembrane helix</keyword>
<keyword evidence="1" id="KW-0812">Transmembrane</keyword>
<organism evidence="2 3">
    <name type="scientific">Winogradskyella pacifica</name>
    <dbReference type="NCBI Taxonomy" id="664642"/>
    <lineage>
        <taxon>Bacteria</taxon>
        <taxon>Pseudomonadati</taxon>
        <taxon>Bacteroidota</taxon>
        <taxon>Flavobacteriia</taxon>
        <taxon>Flavobacteriales</taxon>
        <taxon>Flavobacteriaceae</taxon>
        <taxon>Winogradskyella</taxon>
    </lineage>
</organism>
<protein>
    <recommendedName>
        <fullName evidence="4">Subunit length determinant protein</fullName>
    </recommendedName>
</protein>
<dbReference type="Proteomes" id="UP000256919">
    <property type="component" value="Unassembled WGS sequence"/>
</dbReference>
<gene>
    <name evidence="2" type="ORF">DFQ09_107157</name>
</gene>
<name>A0A3D9LMC5_9FLAO</name>
<dbReference type="RefSeq" id="WP_115811592.1">
    <property type="nucleotide sequence ID" value="NZ_QREI01000007.1"/>
</dbReference>
<feature type="transmembrane region" description="Helical" evidence="1">
    <location>
        <begin position="319"/>
        <end position="340"/>
    </location>
</feature>
<evidence type="ECO:0008006" key="4">
    <source>
        <dbReference type="Google" id="ProtNLM"/>
    </source>
</evidence>
<sequence>MSEKLPQQPDNEEVDLGQLFNAIGRLFEKLFAFIGGIFKGILSAVIYVLKPLIVYFKISAAIFIVLVVLGFIYEKSTEPIYFSKMVVEAHFDSKYQLVNDIEYFNALIKSNNVAELAQIFEMDSSYASKLKGFELEAGPVTQNDLFVEYGEYVKSIDTSLVDQLNYKEYVNNRDLLSGSIYTITAKSNKQDVFKKLNEGFRKTFENDFAKQQKQIRDSTVHIDRLSLMTELSRLDSIQNTYLEVLKNESKNRDLSFGLNTGLPITEEKSITNEYDLFLEEQIIRKNLNYLDKSIVEKNNYFDIVSSFDRLGIEDQKLQARYFIIFPVLGLLLFLLGFLAIKLFKYIKEYE</sequence>
<accession>A0A3D9LMC5</accession>
<reference evidence="2 3" key="1">
    <citation type="submission" date="2018-07" db="EMBL/GenBank/DDBJ databases">
        <title>Genomic Encyclopedia of Type Strains, Phase III (KMG-III): the genomes of soil and plant-associated and newly described type strains.</title>
        <authorList>
            <person name="Whitman W."/>
        </authorList>
    </citation>
    <scope>NUCLEOTIDE SEQUENCE [LARGE SCALE GENOMIC DNA]</scope>
    <source>
        <strain evidence="2 3">CECT 7948</strain>
    </source>
</reference>
<feature type="transmembrane region" description="Helical" evidence="1">
    <location>
        <begin position="55"/>
        <end position="73"/>
    </location>
</feature>
<dbReference type="AlphaFoldDB" id="A0A3D9LMC5"/>
<evidence type="ECO:0000313" key="3">
    <source>
        <dbReference type="Proteomes" id="UP000256919"/>
    </source>
</evidence>
<comment type="caution">
    <text evidence="2">The sequence shown here is derived from an EMBL/GenBank/DDBJ whole genome shotgun (WGS) entry which is preliminary data.</text>
</comment>
<keyword evidence="3" id="KW-1185">Reference proteome</keyword>
<keyword evidence="1" id="KW-0472">Membrane</keyword>